<dbReference type="InterPro" id="IPR021109">
    <property type="entry name" value="Peptidase_aspartic_dom_sf"/>
</dbReference>
<feature type="compositionally biased region" description="Polar residues" evidence="1">
    <location>
        <begin position="400"/>
        <end position="413"/>
    </location>
</feature>
<reference evidence="2" key="1">
    <citation type="journal article" date="2021" name="Proc. Natl. Acad. Sci. U.S.A.">
        <title>Three genomes in the algal genus Volvox reveal the fate of a haploid sex-determining region after a transition to homothallism.</title>
        <authorList>
            <person name="Yamamoto K."/>
            <person name="Hamaji T."/>
            <person name="Kawai-Toyooka H."/>
            <person name="Matsuzaki R."/>
            <person name="Takahashi F."/>
            <person name="Nishimura Y."/>
            <person name="Kawachi M."/>
            <person name="Noguchi H."/>
            <person name="Minakuchi Y."/>
            <person name="Umen J.G."/>
            <person name="Toyoda A."/>
            <person name="Nozaki H."/>
        </authorList>
    </citation>
    <scope>NUCLEOTIDE SEQUENCE</scope>
    <source>
        <strain evidence="2">NIES-3780</strain>
    </source>
</reference>
<dbReference type="AlphaFoldDB" id="A0A8J4BN00"/>
<protein>
    <submittedName>
        <fullName evidence="2">Uncharacterized protein</fullName>
    </submittedName>
</protein>
<dbReference type="Proteomes" id="UP000747399">
    <property type="component" value="Unassembled WGS sequence"/>
</dbReference>
<sequence>MQRTPLSGGSLIRGAVSRRAVLASFPWISLPHYRASKLCTNSLARGDRTGNLQSLALEHVLEQLRKAQGIYRLAPNVEATVTGRGKHLGIAVSWNLRWTASGCFSEEIRGPQLTFKWGYDGREDSGCWEVDSSGLVRILECDDHEAVLMTTYIRTGCWLQPRLKDRFDMELLPKPPMSPTATSGSSSSSSGRRSAVPDGGAVAKGGDAGRNAPTQDSDSSSSHKQQRSAIPATTATAAATASAAPVRSASDCDDGGTGGHKPATAMTHGSRPSGATPALDDVVAIGLRLKGRKLRVRVLVRRRDWRLLGFDHRMCADVETWELGEWKEWAEGVQYPSSALHKASNGGQHAYLTVSGAAEHMAPPPHLPEMLLPPAIAGAAAVTTSSSLSSSSPPLGSEVVNDSSGRTAGSPVSRSSPNLFAVTGLTAALQLPPPTDFGLPLLPPIPGDTSYCLPGGKAAVPLWRSASGHFLVRPSVNGQPGGGYFVLDTGASGFVVTPQAAARLGGQSFGETHAASISGKVAARFVRIGSWCLGGLCIQQPVLMVMALDGLVRGAPGEVVGIVGHDLFRRAVVEVPQLLEVKGRGAFATEEGVVSGSDSGSGSEGEDHGTAAVSFVSRGSEDSTAAAAPSVSALYAGGGDGSSSGAPFGPPPSPLRSTPVFDDFGAAAALGQPPSVAAAAVPSPTVVQEPSSSPLCFAVPLETHGKPGSHLTPGSSVTAAEEETSTSDTRINSRSRFAARAGASCSSNDSTSRSSRNGSGESAVARASAGRSATARAVRRAALTVPYTMHEMMLHHPLEYGNESDWVWEPLVMIANLPHVHLRFADHGGGPPRSVLLMVDSGACGADLMLHSRAQKELGLLPAATEGGPSGSAGGGGGGASAAGKSQAHYLRGVGQEPRDFVQLQVLDVPWLEVAGVRFEQIRCMCAAVGGLDISIYSHGILCGDLLARLDWAIDYTHKRIGFRHGAFAPAPASTPLLRK</sequence>
<feature type="compositionally biased region" description="Low complexity" evidence="1">
    <location>
        <begin position="386"/>
        <end position="397"/>
    </location>
</feature>
<dbReference type="Pfam" id="PF13650">
    <property type="entry name" value="Asp_protease_2"/>
    <property type="match status" value="1"/>
</dbReference>
<dbReference type="EMBL" id="BNCO01000070">
    <property type="protein sequence ID" value="GIL64860.1"/>
    <property type="molecule type" value="Genomic_DNA"/>
</dbReference>
<feature type="compositionally biased region" description="Low complexity" evidence="1">
    <location>
        <begin position="726"/>
        <end position="771"/>
    </location>
</feature>
<dbReference type="SUPFAM" id="SSF50630">
    <property type="entry name" value="Acid proteases"/>
    <property type="match status" value="1"/>
</dbReference>
<gene>
    <name evidence="2" type="ORF">Vafri_18699</name>
</gene>
<proteinExistence type="predicted"/>
<feature type="compositionally biased region" description="Low complexity" evidence="1">
    <location>
        <begin position="183"/>
        <end position="201"/>
    </location>
</feature>
<dbReference type="Gene3D" id="2.40.70.10">
    <property type="entry name" value="Acid Proteases"/>
    <property type="match status" value="1"/>
</dbReference>
<evidence type="ECO:0000256" key="1">
    <source>
        <dbReference type="SAM" id="MobiDB-lite"/>
    </source>
</evidence>
<keyword evidence="3" id="KW-1185">Reference proteome</keyword>
<dbReference type="CDD" id="cd05483">
    <property type="entry name" value="retropepsin_like_bacteria"/>
    <property type="match status" value="1"/>
</dbReference>
<evidence type="ECO:0000313" key="2">
    <source>
        <dbReference type="EMBL" id="GIL64860.1"/>
    </source>
</evidence>
<accession>A0A8J4BN00</accession>
<feature type="region of interest" description="Disordered" evidence="1">
    <location>
        <begin position="386"/>
        <end position="413"/>
    </location>
</feature>
<name>A0A8J4BN00_9CHLO</name>
<organism evidence="2 3">
    <name type="scientific">Volvox africanus</name>
    <dbReference type="NCBI Taxonomy" id="51714"/>
    <lineage>
        <taxon>Eukaryota</taxon>
        <taxon>Viridiplantae</taxon>
        <taxon>Chlorophyta</taxon>
        <taxon>core chlorophytes</taxon>
        <taxon>Chlorophyceae</taxon>
        <taxon>CS clade</taxon>
        <taxon>Chlamydomonadales</taxon>
        <taxon>Volvocaceae</taxon>
        <taxon>Volvox</taxon>
    </lineage>
</organism>
<feature type="region of interest" description="Disordered" evidence="1">
    <location>
        <begin position="698"/>
        <end position="771"/>
    </location>
</feature>
<dbReference type="InterPro" id="IPR034122">
    <property type="entry name" value="Retropepsin-like_bacterial"/>
</dbReference>
<feature type="region of interest" description="Disordered" evidence="1">
    <location>
        <begin position="170"/>
        <end position="277"/>
    </location>
</feature>
<comment type="caution">
    <text evidence="2">The sequence shown here is derived from an EMBL/GenBank/DDBJ whole genome shotgun (WGS) entry which is preliminary data.</text>
</comment>
<feature type="compositionally biased region" description="Low complexity" evidence="1">
    <location>
        <begin position="216"/>
        <end position="249"/>
    </location>
</feature>
<evidence type="ECO:0000313" key="3">
    <source>
        <dbReference type="Proteomes" id="UP000747399"/>
    </source>
</evidence>
<feature type="region of interest" description="Disordered" evidence="1">
    <location>
        <begin position="638"/>
        <end position="661"/>
    </location>
</feature>